<keyword evidence="1" id="KW-0675">Receptor</keyword>
<keyword evidence="1" id="KW-0418">Kinase</keyword>
<keyword evidence="1" id="KW-0808">Transferase</keyword>
<evidence type="ECO:0000313" key="2">
    <source>
        <dbReference type="Proteomes" id="UP001060215"/>
    </source>
</evidence>
<sequence length="163" mass="17532">MGLSGMISPNFSSITLLQRLILANNNLTGTIPNELTTLPDLRELDVSNNRLFGNIPSFQSNVLVKTDGNPDIGKDSVSPLPGTSSVSGTKTSGSSGNKLTGVVVGLVISCICAVLAVRVSVFCICRAKKSILVGCRVQMPWWFVLIIQVQTMMMLRLPLLIWV</sequence>
<organism evidence="1 2">
    <name type="scientific">Camellia lanceoleosa</name>
    <dbReference type="NCBI Taxonomy" id="1840588"/>
    <lineage>
        <taxon>Eukaryota</taxon>
        <taxon>Viridiplantae</taxon>
        <taxon>Streptophyta</taxon>
        <taxon>Embryophyta</taxon>
        <taxon>Tracheophyta</taxon>
        <taxon>Spermatophyta</taxon>
        <taxon>Magnoliopsida</taxon>
        <taxon>eudicotyledons</taxon>
        <taxon>Gunneridae</taxon>
        <taxon>Pentapetalae</taxon>
        <taxon>asterids</taxon>
        <taxon>Ericales</taxon>
        <taxon>Theaceae</taxon>
        <taxon>Camellia</taxon>
    </lineage>
</organism>
<proteinExistence type="predicted"/>
<gene>
    <name evidence="1" type="ORF">LOK49_LG03G01061</name>
</gene>
<accession>A0ACC0ID00</accession>
<evidence type="ECO:0000313" key="1">
    <source>
        <dbReference type="EMBL" id="KAI8022858.1"/>
    </source>
</evidence>
<name>A0ACC0ID00_9ERIC</name>
<keyword evidence="2" id="KW-1185">Reference proteome</keyword>
<dbReference type="EMBL" id="CM045763">
    <property type="protein sequence ID" value="KAI8022858.1"/>
    <property type="molecule type" value="Genomic_DNA"/>
</dbReference>
<reference evidence="1 2" key="1">
    <citation type="journal article" date="2022" name="Plant J.">
        <title>Chromosome-level genome of Camellia lanceoleosa provides a valuable resource for understanding genome evolution and self-incompatibility.</title>
        <authorList>
            <person name="Gong W."/>
            <person name="Xiao S."/>
            <person name="Wang L."/>
            <person name="Liao Z."/>
            <person name="Chang Y."/>
            <person name="Mo W."/>
            <person name="Hu G."/>
            <person name="Li W."/>
            <person name="Zhao G."/>
            <person name="Zhu H."/>
            <person name="Hu X."/>
            <person name="Ji K."/>
            <person name="Xiang X."/>
            <person name="Song Q."/>
            <person name="Yuan D."/>
            <person name="Jin S."/>
            <person name="Zhang L."/>
        </authorList>
    </citation>
    <scope>NUCLEOTIDE SEQUENCE [LARGE SCALE GENOMIC DNA]</scope>
    <source>
        <strain evidence="1">SQ_2022a</strain>
    </source>
</reference>
<dbReference type="Proteomes" id="UP001060215">
    <property type="component" value="Chromosome 6"/>
</dbReference>
<comment type="caution">
    <text evidence="1">The sequence shown here is derived from an EMBL/GenBank/DDBJ whole genome shotgun (WGS) entry which is preliminary data.</text>
</comment>
<protein>
    <submittedName>
        <fullName evidence="1">Receptor protein kinase TMK1</fullName>
    </submittedName>
</protein>